<protein>
    <recommendedName>
        <fullName evidence="4">Excreted virulence factor EspC (Type VII ESX diderm)</fullName>
    </recommendedName>
</protein>
<evidence type="ECO:0008006" key="4">
    <source>
        <dbReference type="Google" id="ProtNLM"/>
    </source>
</evidence>
<dbReference type="EMBL" id="JACHMO010000001">
    <property type="protein sequence ID" value="MBB5807086.1"/>
    <property type="molecule type" value="Genomic_DNA"/>
</dbReference>
<gene>
    <name evidence="2" type="ORF">F4560_006854</name>
</gene>
<evidence type="ECO:0000313" key="2">
    <source>
        <dbReference type="EMBL" id="MBB5807086.1"/>
    </source>
</evidence>
<organism evidence="2 3">
    <name type="scientific">Saccharothrix ecbatanensis</name>
    <dbReference type="NCBI Taxonomy" id="1105145"/>
    <lineage>
        <taxon>Bacteria</taxon>
        <taxon>Bacillati</taxon>
        <taxon>Actinomycetota</taxon>
        <taxon>Actinomycetes</taxon>
        <taxon>Pseudonocardiales</taxon>
        <taxon>Pseudonocardiaceae</taxon>
        <taxon>Saccharothrix</taxon>
    </lineage>
</organism>
<comment type="caution">
    <text evidence="2">The sequence shown here is derived from an EMBL/GenBank/DDBJ whole genome shotgun (WGS) entry which is preliminary data.</text>
</comment>
<evidence type="ECO:0000313" key="3">
    <source>
        <dbReference type="Proteomes" id="UP000552097"/>
    </source>
</evidence>
<proteinExistence type="predicted"/>
<dbReference type="InterPro" id="IPR022536">
    <property type="entry name" value="EspC"/>
</dbReference>
<dbReference type="Pfam" id="PF10824">
    <property type="entry name" value="T7SS_ESX_EspC"/>
    <property type="match status" value="1"/>
</dbReference>
<accession>A0A7W9M4G5</accession>
<sequence length="106" mass="11088">MAGFKADTGRMRESANGFQRAGDHAGSVASSLGGITVPAGAFGVSGPAQGLAADLDAIVERRRSRVAQRRDRLTEIADLVRRDADEYDRADSDGTAEIDRAGGGLR</sequence>
<feature type="compositionally biased region" description="Basic and acidic residues" evidence="1">
    <location>
        <begin position="86"/>
        <end position="100"/>
    </location>
</feature>
<reference evidence="2 3" key="1">
    <citation type="submission" date="2020-08" db="EMBL/GenBank/DDBJ databases">
        <title>Sequencing the genomes of 1000 actinobacteria strains.</title>
        <authorList>
            <person name="Klenk H.-P."/>
        </authorList>
    </citation>
    <scope>NUCLEOTIDE SEQUENCE [LARGE SCALE GENOMIC DNA]</scope>
    <source>
        <strain evidence="2 3">DSM 45486</strain>
    </source>
</reference>
<dbReference type="GO" id="GO:0009306">
    <property type="term" value="P:protein secretion"/>
    <property type="evidence" value="ECO:0007669"/>
    <property type="project" value="InterPro"/>
</dbReference>
<dbReference type="AlphaFoldDB" id="A0A7W9M4G5"/>
<feature type="region of interest" description="Disordered" evidence="1">
    <location>
        <begin position="86"/>
        <end position="106"/>
    </location>
</feature>
<dbReference type="Proteomes" id="UP000552097">
    <property type="component" value="Unassembled WGS sequence"/>
</dbReference>
<name>A0A7W9M4G5_9PSEU</name>
<dbReference type="RefSeq" id="WP_184927090.1">
    <property type="nucleotide sequence ID" value="NZ_JACHMO010000001.1"/>
</dbReference>
<evidence type="ECO:0000256" key="1">
    <source>
        <dbReference type="SAM" id="MobiDB-lite"/>
    </source>
</evidence>
<keyword evidence="3" id="KW-1185">Reference proteome</keyword>
<feature type="region of interest" description="Disordered" evidence="1">
    <location>
        <begin position="1"/>
        <end position="30"/>
    </location>
</feature>